<dbReference type="PROSITE" id="PS51078">
    <property type="entry name" value="ICLR_ED"/>
    <property type="match status" value="1"/>
</dbReference>
<dbReference type="PANTHER" id="PTHR30136:SF7">
    <property type="entry name" value="HTH-TYPE TRANSCRIPTIONAL REGULATOR KDGR-RELATED"/>
    <property type="match status" value="1"/>
</dbReference>
<dbReference type="InterPro" id="IPR029016">
    <property type="entry name" value="GAF-like_dom_sf"/>
</dbReference>
<organism evidence="6 7">
    <name type="scientific">Paenibacillus glycanilyticus</name>
    <dbReference type="NCBI Taxonomy" id="126569"/>
    <lineage>
        <taxon>Bacteria</taxon>
        <taxon>Bacillati</taxon>
        <taxon>Bacillota</taxon>
        <taxon>Bacilli</taxon>
        <taxon>Bacillales</taxon>
        <taxon>Paenibacillaceae</taxon>
        <taxon>Paenibacillus</taxon>
    </lineage>
</organism>
<dbReference type="SUPFAM" id="SSF55781">
    <property type="entry name" value="GAF domain-like"/>
    <property type="match status" value="1"/>
</dbReference>
<dbReference type="Gene3D" id="1.10.10.10">
    <property type="entry name" value="Winged helix-like DNA-binding domain superfamily/Winged helix DNA-binding domain"/>
    <property type="match status" value="1"/>
</dbReference>
<dbReference type="InterPro" id="IPR050707">
    <property type="entry name" value="HTH_MetabolicPath_Reg"/>
</dbReference>
<evidence type="ECO:0000256" key="3">
    <source>
        <dbReference type="ARBA" id="ARBA00023163"/>
    </source>
</evidence>
<dbReference type="InterPro" id="IPR036388">
    <property type="entry name" value="WH-like_DNA-bd_sf"/>
</dbReference>
<reference evidence="6 7" key="1">
    <citation type="submission" date="2023-03" db="EMBL/GenBank/DDBJ databases">
        <title>Draft genome sequence of the bacteria which degrade cell wall of Tricholomamatutake.</title>
        <authorList>
            <person name="Konishi Y."/>
            <person name="Fukuta Y."/>
            <person name="Shirasaka N."/>
        </authorList>
    </citation>
    <scope>NUCLEOTIDE SEQUENCE [LARGE SCALE GENOMIC DNA]</scope>
    <source>
        <strain evidence="7">mu1</strain>
    </source>
</reference>
<evidence type="ECO:0000259" key="5">
    <source>
        <dbReference type="PROSITE" id="PS51078"/>
    </source>
</evidence>
<accession>A0ABQ6GL82</accession>
<dbReference type="InterPro" id="IPR014757">
    <property type="entry name" value="Tscrpt_reg_IclR_C"/>
</dbReference>
<dbReference type="RefSeq" id="WP_284241127.1">
    <property type="nucleotide sequence ID" value="NZ_BSSQ01000018.1"/>
</dbReference>
<sequence>MPDYEVSSLKKGLQILNLLKDNRRLNLTDIAKEIEVNKTTVFRLLHTLEEMKYVIKMGKEYELHPMLFDGKPSFRETIKWSKLQTLCRLGEEVKKDVFVGTLDDEGTGIHVRQVYEAEMGQLVDRPLNGVVPACHTAAGKALLAELNRSEQLRIFEHIDPRQATGHAFTDPDLFVRHLDAIRQQGFATDYEELHAGVQCIAAPLFYGEKVVASIAVASARHEARNLTGKVIQAAKEITAEMNAYSKSAVRD</sequence>
<dbReference type="Gene3D" id="3.30.450.40">
    <property type="match status" value="1"/>
</dbReference>
<gene>
    <name evidence="6" type="ORF">MU1_47130</name>
</gene>
<evidence type="ECO:0000313" key="6">
    <source>
        <dbReference type="EMBL" id="GLX70367.1"/>
    </source>
</evidence>
<evidence type="ECO:0000256" key="2">
    <source>
        <dbReference type="ARBA" id="ARBA00023125"/>
    </source>
</evidence>
<evidence type="ECO:0000256" key="1">
    <source>
        <dbReference type="ARBA" id="ARBA00023015"/>
    </source>
</evidence>
<keyword evidence="1" id="KW-0805">Transcription regulation</keyword>
<name>A0ABQ6GL82_9BACL</name>
<evidence type="ECO:0000259" key="4">
    <source>
        <dbReference type="PROSITE" id="PS51077"/>
    </source>
</evidence>
<dbReference type="Proteomes" id="UP001157114">
    <property type="component" value="Unassembled WGS sequence"/>
</dbReference>
<keyword evidence="7" id="KW-1185">Reference proteome</keyword>
<dbReference type="SMART" id="SM00346">
    <property type="entry name" value="HTH_ICLR"/>
    <property type="match status" value="1"/>
</dbReference>
<dbReference type="InterPro" id="IPR005471">
    <property type="entry name" value="Tscrpt_reg_IclR_N"/>
</dbReference>
<protein>
    <submittedName>
        <fullName evidence="6">IclR family transcriptional regulator</fullName>
    </submittedName>
</protein>
<keyword evidence="2" id="KW-0238">DNA-binding</keyword>
<feature type="domain" description="IclR-ED" evidence="5">
    <location>
        <begin position="65"/>
        <end position="251"/>
    </location>
</feature>
<dbReference type="Pfam" id="PF01614">
    <property type="entry name" value="IclR_C"/>
    <property type="match status" value="1"/>
</dbReference>
<keyword evidence="3" id="KW-0804">Transcription</keyword>
<dbReference type="InterPro" id="IPR036390">
    <property type="entry name" value="WH_DNA-bd_sf"/>
</dbReference>
<dbReference type="PANTHER" id="PTHR30136">
    <property type="entry name" value="HELIX-TURN-HELIX TRANSCRIPTIONAL REGULATOR, ICLR FAMILY"/>
    <property type="match status" value="1"/>
</dbReference>
<evidence type="ECO:0000313" key="7">
    <source>
        <dbReference type="Proteomes" id="UP001157114"/>
    </source>
</evidence>
<proteinExistence type="predicted"/>
<dbReference type="SUPFAM" id="SSF46785">
    <property type="entry name" value="Winged helix' DNA-binding domain"/>
    <property type="match status" value="1"/>
</dbReference>
<dbReference type="Pfam" id="PF09339">
    <property type="entry name" value="HTH_IclR"/>
    <property type="match status" value="1"/>
</dbReference>
<dbReference type="PROSITE" id="PS51077">
    <property type="entry name" value="HTH_ICLR"/>
    <property type="match status" value="1"/>
</dbReference>
<feature type="domain" description="HTH iclR-type" evidence="4">
    <location>
        <begin position="6"/>
        <end position="65"/>
    </location>
</feature>
<dbReference type="EMBL" id="BSSQ01000018">
    <property type="protein sequence ID" value="GLX70367.1"/>
    <property type="molecule type" value="Genomic_DNA"/>
</dbReference>
<comment type="caution">
    <text evidence="6">The sequence shown here is derived from an EMBL/GenBank/DDBJ whole genome shotgun (WGS) entry which is preliminary data.</text>
</comment>